<evidence type="ECO:0000313" key="1">
    <source>
        <dbReference type="EMBL" id="KAH1182490.1"/>
    </source>
</evidence>
<gene>
    <name evidence="1" type="ORF">KIL84_010244</name>
</gene>
<proteinExistence type="predicted"/>
<organism evidence="1 2">
    <name type="scientific">Mauremys mutica</name>
    <name type="common">yellowpond turtle</name>
    <dbReference type="NCBI Taxonomy" id="74926"/>
    <lineage>
        <taxon>Eukaryota</taxon>
        <taxon>Metazoa</taxon>
        <taxon>Chordata</taxon>
        <taxon>Craniata</taxon>
        <taxon>Vertebrata</taxon>
        <taxon>Euteleostomi</taxon>
        <taxon>Archelosauria</taxon>
        <taxon>Testudinata</taxon>
        <taxon>Testudines</taxon>
        <taxon>Cryptodira</taxon>
        <taxon>Durocryptodira</taxon>
        <taxon>Testudinoidea</taxon>
        <taxon>Geoemydidae</taxon>
        <taxon>Geoemydinae</taxon>
        <taxon>Mauremys</taxon>
    </lineage>
</organism>
<sequence>LPREENEVRILNSSTRECNEGSRQQIQSLPQCNRKCGVASGQPQGVQGDKEGFQVTSLGTGRAQSLTNKITYLSPPIWIQSGLSSGT</sequence>
<name>A0A9D4B6R8_9SAUR</name>
<keyword evidence="2" id="KW-1185">Reference proteome</keyword>
<feature type="non-terminal residue" evidence="1">
    <location>
        <position position="1"/>
    </location>
</feature>
<dbReference type="Proteomes" id="UP000827986">
    <property type="component" value="Unassembled WGS sequence"/>
</dbReference>
<evidence type="ECO:0000313" key="2">
    <source>
        <dbReference type="Proteomes" id="UP000827986"/>
    </source>
</evidence>
<reference evidence="1" key="1">
    <citation type="submission" date="2021-09" db="EMBL/GenBank/DDBJ databases">
        <title>The genome of Mauremys mutica provides insights into the evolution of semi-aquatic lifestyle.</title>
        <authorList>
            <person name="Gong S."/>
            <person name="Gao Y."/>
        </authorList>
    </citation>
    <scope>NUCLEOTIDE SEQUENCE</scope>
    <source>
        <strain evidence="1">MM-2020</strain>
        <tissue evidence="1">Muscle</tissue>
    </source>
</reference>
<dbReference type="AlphaFoldDB" id="A0A9D4B6R8"/>
<accession>A0A9D4B6R8</accession>
<protein>
    <submittedName>
        <fullName evidence="1">Uncharacterized protein</fullName>
    </submittedName>
</protein>
<dbReference type="EMBL" id="JAHDVG010000467">
    <property type="protein sequence ID" value="KAH1182490.1"/>
    <property type="molecule type" value="Genomic_DNA"/>
</dbReference>
<comment type="caution">
    <text evidence="1">The sequence shown here is derived from an EMBL/GenBank/DDBJ whole genome shotgun (WGS) entry which is preliminary data.</text>
</comment>